<dbReference type="EMBL" id="CP025781">
    <property type="protein sequence ID" value="QBC44132.1"/>
    <property type="molecule type" value="Genomic_DNA"/>
</dbReference>
<keyword evidence="2" id="KW-1185">Reference proteome</keyword>
<gene>
    <name evidence="1" type="ORF">C1H71_11730</name>
</gene>
<dbReference type="Proteomes" id="UP000515917">
    <property type="component" value="Chromosome"/>
</dbReference>
<proteinExistence type="predicted"/>
<dbReference type="RefSeq" id="WP_130106682.1">
    <property type="nucleotide sequence ID" value="NZ_CP025781.1"/>
</dbReference>
<evidence type="ECO:0000313" key="1">
    <source>
        <dbReference type="EMBL" id="QBC44132.1"/>
    </source>
</evidence>
<dbReference type="KEGG" id="ifl:C1H71_11730"/>
<protein>
    <submittedName>
        <fullName evidence="1">Uncharacterized protein</fullName>
    </submittedName>
</protein>
<evidence type="ECO:0000313" key="2">
    <source>
        <dbReference type="Proteomes" id="UP000515917"/>
    </source>
</evidence>
<reference evidence="1 2" key="1">
    <citation type="submission" date="2018-01" db="EMBL/GenBank/DDBJ databases">
        <title>Genome sequence of Iodobacter sp. strain PCH194 isolated from Indian Trans-Himalaya.</title>
        <authorList>
            <person name="Kumar V."/>
            <person name="Thakur V."/>
            <person name="Kumar S."/>
            <person name="Singh D."/>
        </authorList>
    </citation>
    <scope>NUCLEOTIDE SEQUENCE [LARGE SCALE GENOMIC DNA]</scope>
    <source>
        <strain evidence="1 2">PCH194</strain>
    </source>
</reference>
<accession>A0A7G3GAQ1</accession>
<dbReference type="Gene3D" id="3.40.50.10610">
    <property type="entry name" value="ABC-type transport auxiliary lipoprotein component"/>
    <property type="match status" value="1"/>
</dbReference>
<sequence length="193" mass="21245">MKRLIILLCSALIAACGTTTPSKETYLPVIERSGPSHAVQFKGTLQINAFSAQAPFGERNFFYRESTQRFVKDPYREWLSSPTGLITTHTQTWLKSSGLFREVLPLYSKQTADYQLKGELLTLHTDLQAQPLAVAKLHIRLSSAKSPVILDTILTASEPLSGMSANDIAAGLDQALANTLKQLERKLISLPTS</sequence>
<dbReference type="AlphaFoldDB" id="A0A7G3GAQ1"/>
<organism evidence="1 2">
    <name type="scientific">Iodobacter fluviatilis</name>
    <dbReference type="NCBI Taxonomy" id="537"/>
    <lineage>
        <taxon>Bacteria</taxon>
        <taxon>Pseudomonadati</taxon>
        <taxon>Pseudomonadota</taxon>
        <taxon>Betaproteobacteria</taxon>
        <taxon>Neisseriales</taxon>
        <taxon>Chitinibacteraceae</taxon>
        <taxon>Iodobacter</taxon>
    </lineage>
</organism>
<dbReference type="PROSITE" id="PS51257">
    <property type="entry name" value="PROKAR_LIPOPROTEIN"/>
    <property type="match status" value="1"/>
</dbReference>
<name>A0A7G3GAQ1_9NEIS</name>
<dbReference type="SUPFAM" id="SSF159594">
    <property type="entry name" value="XCC0632-like"/>
    <property type="match status" value="1"/>
</dbReference>